<name>A0A1I6HQ69_9RHOB</name>
<organism evidence="1 2">
    <name type="scientific">Litoreibacter janthinus</name>
    <dbReference type="NCBI Taxonomy" id="670154"/>
    <lineage>
        <taxon>Bacteria</taxon>
        <taxon>Pseudomonadati</taxon>
        <taxon>Pseudomonadota</taxon>
        <taxon>Alphaproteobacteria</taxon>
        <taxon>Rhodobacterales</taxon>
        <taxon>Roseobacteraceae</taxon>
        <taxon>Litoreibacter</taxon>
    </lineage>
</organism>
<dbReference type="RefSeq" id="WP_090218893.1">
    <property type="nucleotide sequence ID" value="NZ_FOYO01000001.1"/>
</dbReference>
<evidence type="ECO:0000313" key="1">
    <source>
        <dbReference type="EMBL" id="SFR56589.1"/>
    </source>
</evidence>
<dbReference type="EMBL" id="FOYO01000001">
    <property type="protein sequence ID" value="SFR56589.1"/>
    <property type="molecule type" value="Genomic_DNA"/>
</dbReference>
<dbReference type="Proteomes" id="UP000199658">
    <property type="component" value="Unassembled WGS sequence"/>
</dbReference>
<reference evidence="2" key="1">
    <citation type="submission" date="2016-10" db="EMBL/GenBank/DDBJ databases">
        <authorList>
            <person name="Varghese N."/>
            <person name="Submissions S."/>
        </authorList>
    </citation>
    <scope>NUCLEOTIDE SEQUENCE [LARGE SCALE GENOMIC DNA]</scope>
    <source>
        <strain evidence="2">DSM 26921</strain>
    </source>
</reference>
<dbReference type="OrthoDB" id="7814964at2"/>
<dbReference type="AlphaFoldDB" id="A0A1I6HQ69"/>
<accession>A0A1I6HQ69</accession>
<gene>
    <name evidence="1" type="ORF">SAMN04488002_3256</name>
</gene>
<protein>
    <submittedName>
        <fullName evidence="1">Uncharacterized protein</fullName>
    </submittedName>
</protein>
<proteinExistence type="predicted"/>
<evidence type="ECO:0000313" key="2">
    <source>
        <dbReference type="Proteomes" id="UP000199658"/>
    </source>
</evidence>
<keyword evidence="2" id="KW-1185">Reference proteome</keyword>
<sequence length="236" mass="26696">MGNQRFTMMKWKAEWGLQFYLLQNPLSAPYVTSSEPEKIGEVNVETGAEIQGVKRYKKGRKGVRYKSTSIKPRLGIMRNSGREGMAEIALRASSFAYNMSMHHALYREIKQINDQIARGVKQYGGVLIVGRVHMMQYPNPDTGVRMAYMKDCYCADAGKSVDEVFKEETVERAAIGPQQGKGGAPRAYMSAAKFPMPPYISPPPYGQVEERFLMWAEKALLKKRELKDIPAVMNTR</sequence>